<dbReference type="Proteomes" id="UP000193467">
    <property type="component" value="Unassembled WGS sequence"/>
</dbReference>
<sequence length="190" mass="21450">MFELSWESWQEEAAGLPESVEDLMLVATAAPPRGQQALGAAAFHVRLKDREGPSSDEDWLPHMKERYVLVRDRLAENRGLFLHHTRTTRKDACDGCGKTCPPHKLRLCSRCRDVKSCSSTCQKSKYADHRLFRFLKMSQHDSITTTPSIVYQRLRYFIEAIAHETCTCTAYASATSLYTSSPDGKGYPGC</sequence>
<dbReference type="GO" id="GO:0008270">
    <property type="term" value="F:zinc ion binding"/>
    <property type="evidence" value="ECO:0007669"/>
    <property type="project" value="UniProtKB-KW"/>
</dbReference>
<protein>
    <recommendedName>
        <fullName evidence="5">MYND-type domain-containing protein</fullName>
    </recommendedName>
</protein>
<evidence type="ECO:0000256" key="3">
    <source>
        <dbReference type="ARBA" id="ARBA00022833"/>
    </source>
</evidence>
<evidence type="ECO:0000259" key="5">
    <source>
        <dbReference type="PROSITE" id="PS50865"/>
    </source>
</evidence>
<keyword evidence="1" id="KW-0479">Metal-binding</keyword>
<evidence type="ECO:0000256" key="2">
    <source>
        <dbReference type="ARBA" id="ARBA00022771"/>
    </source>
</evidence>
<dbReference type="InParanoid" id="A0A1Y2FVL9"/>
<dbReference type="EMBL" id="MCGR01000012">
    <property type="protein sequence ID" value="ORY88038.1"/>
    <property type="molecule type" value="Genomic_DNA"/>
</dbReference>
<organism evidence="6 7">
    <name type="scientific">Leucosporidium creatinivorum</name>
    <dbReference type="NCBI Taxonomy" id="106004"/>
    <lineage>
        <taxon>Eukaryota</taxon>
        <taxon>Fungi</taxon>
        <taxon>Dikarya</taxon>
        <taxon>Basidiomycota</taxon>
        <taxon>Pucciniomycotina</taxon>
        <taxon>Microbotryomycetes</taxon>
        <taxon>Leucosporidiales</taxon>
        <taxon>Leucosporidium</taxon>
    </lineage>
</organism>
<feature type="domain" description="MYND-type" evidence="5">
    <location>
        <begin position="93"/>
        <end position="133"/>
    </location>
</feature>
<dbReference type="PROSITE" id="PS50865">
    <property type="entry name" value="ZF_MYND_2"/>
    <property type="match status" value="1"/>
</dbReference>
<name>A0A1Y2FVL9_9BASI</name>
<keyword evidence="7" id="KW-1185">Reference proteome</keyword>
<keyword evidence="2 4" id="KW-0863">Zinc-finger</keyword>
<evidence type="ECO:0000256" key="1">
    <source>
        <dbReference type="ARBA" id="ARBA00022723"/>
    </source>
</evidence>
<evidence type="ECO:0000313" key="7">
    <source>
        <dbReference type="Proteomes" id="UP000193467"/>
    </source>
</evidence>
<dbReference type="AlphaFoldDB" id="A0A1Y2FVL9"/>
<dbReference type="OrthoDB" id="549788at2759"/>
<proteinExistence type="predicted"/>
<reference evidence="6 7" key="1">
    <citation type="submission" date="2016-07" db="EMBL/GenBank/DDBJ databases">
        <title>Pervasive Adenine N6-methylation of Active Genes in Fungi.</title>
        <authorList>
            <consortium name="DOE Joint Genome Institute"/>
            <person name="Mondo S.J."/>
            <person name="Dannebaum R.O."/>
            <person name="Kuo R.C."/>
            <person name="Labutti K."/>
            <person name="Haridas S."/>
            <person name="Kuo A."/>
            <person name="Salamov A."/>
            <person name="Ahrendt S.R."/>
            <person name="Lipzen A."/>
            <person name="Sullivan W."/>
            <person name="Andreopoulos W.B."/>
            <person name="Clum A."/>
            <person name="Lindquist E."/>
            <person name="Daum C."/>
            <person name="Ramamoorthy G.K."/>
            <person name="Gryganskyi A."/>
            <person name="Culley D."/>
            <person name="Magnuson J.K."/>
            <person name="James T.Y."/>
            <person name="O'Malley M.A."/>
            <person name="Stajich J.E."/>
            <person name="Spatafora J.W."/>
            <person name="Visel A."/>
            <person name="Grigoriev I.V."/>
        </authorList>
    </citation>
    <scope>NUCLEOTIDE SEQUENCE [LARGE SCALE GENOMIC DNA]</scope>
    <source>
        <strain evidence="6 7">62-1032</strain>
    </source>
</reference>
<gene>
    <name evidence="6" type="ORF">BCR35DRAFT_30324</name>
</gene>
<dbReference type="Gene3D" id="6.10.140.2220">
    <property type="match status" value="1"/>
</dbReference>
<evidence type="ECO:0000313" key="6">
    <source>
        <dbReference type="EMBL" id="ORY88038.1"/>
    </source>
</evidence>
<accession>A0A1Y2FVL9</accession>
<evidence type="ECO:0000256" key="4">
    <source>
        <dbReference type="PROSITE-ProRule" id="PRU00134"/>
    </source>
</evidence>
<dbReference type="InterPro" id="IPR002893">
    <property type="entry name" value="Znf_MYND"/>
</dbReference>
<comment type="caution">
    <text evidence="6">The sequence shown here is derived from an EMBL/GenBank/DDBJ whole genome shotgun (WGS) entry which is preliminary data.</text>
</comment>
<keyword evidence="3" id="KW-0862">Zinc</keyword>
<dbReference type="Pfam" id="PF01753">
    <property type="entry name" value="zf-MYND"/>
    <property type="match status" value="1"/>
</dbReference>